<accession>A0A0W0VY07</accession>
<name>A0A0W0VY07_9GAMM</name>
<comment type="caution">
    <text evidence="3">The sequence shown here is derived from an EMBL/GenBank/DDBJ whole genome shotgun (WGS) entry which is preliminary data.</text>
</comment>
<organism evidence="3 4">
    <name type="scientific">Legionella lansingensis</name>
    <dbReference type="NCBI Taxonomy" id="45067"/>
    <lineage>
        <taxon>Bacteria</taxon>
        <taxon>Pseudomonadati</taxon>
        <taxon>Pseudomonadota</taxon>
        <taxon>Gammaproteobacteria</taxon>
        <taxon>Legionellales</taxon>
        <taxon>Legionellaceae</taxon>
        <taxon>Legionella</taxon>
    </lineage>
</organism>
<dbReference type="PRINTS" id="PR00081">
    <property type="entry name" value="GDHRDH"/>
</dbReference>
<dbReference type="AlphaFoldDB" id="A0A0W0VY07"/>
<protein>
    <submittedName>
        <fullName evidence="3">3-oxoacyl-ACP reductase</fullName>
    </submittedName>
</protein>
<dbReference type="InterPro" id="IPR045000">
    <property type="entry name" value="TR"/>
</dbReference>
<gene>
    <name evidence="3" type="primary">fabG_1</name>
    <name evidence="3" type="ORF">Llan_0277</name>
</gene>
<evidence type="ECO:0000313" key="3">
    <source>
        <dbReference type="EMBL" id="KTD24972.1"/>
    </source>
</evidence>
<dbReference type="eggNOG" id="COG1028">
    <property type="taxonomic scope" value="Bacteria"/>
</dbReference>
<dbReference type="Gene3D" id="3.40.50.720">
    <property type="entry name" value="NAD(P)-binding Rossmann-like Domain"/>
    <property type="match status" value="1"/>
</dbReference>
<dbReference type="PANTHER" id="PTHR42898:SF6">
    <property type="entry name" value="NADP-DEPENDENT MANNITOL DEHYDROGENASE"/>
    <property type="match status" value="1"/>
</dbReference>
<dbReference type="NCBIfam" id="NF005559">
    <property type="entry name" value="PRK07231.1"/>
    <property type="match status" value="1"/>
</dbReference>
<dbReference type="GO" id="GO:0016491">
    <property type="term" value="F:oxidoreductase activity"/>
    <property type="evidence" value="ECO:0007669"/>
    <property type="project" value="UniProtKB-KW"/>
</dbReference>
<dbReference type="PATRIC" id="fig|45067.4.peg.289"/>
<dbReference type="Pfam" id="PF13561">
    <property type="entry name" value="adh_short_C2"/>
    <property type="match status" value="1"/>
</dbReference>
<keyword evidence="2" id="KW-0560">Oxidoreductase</keyword>
<evidence type="ECO:0000256" key="2">
    <source>
        <dbReference type="ARBA" id="ARBA00023002"/>
    </source>
</evidence>
<dbReference type="Proteomes" id="UP000054869">
    <property type="component" value="Unassembled WGS sequence"/>
</dbReference>
<keyword evidence="4" id="KW-1185">Reference proteome</keyword>
<evidence type="ECO:0000256" key="1">
    <source>
        <dbReference type="ARBA" id="ARBA00006484"/>
    </source>
</evidence>
<dbReference type="PROSITE" id="PS00061">
    <property type="entry name" value="ADH_SHORT"/>
    <property type="match status" value="1"/>
</dbReference>
<dbReference type="FunFam" id="3.40.50.720:FF:000084">
    <property type="entry name" value="Short-chain dehydrogenase reductase"/>
    <property type="match status" value="1"/>
</dbReference>
<dbReference type="InterPro" id="IPR002347">
    <property type="entry name" value="SDR_fam"/>
</dbReference>
<dbReference type="InterPro" id="IPR036291">
    <property type="entry name" value="NAD(P)-bd_dom_sf"/>
</dbReference>
<dbReference type="PRINTS" id="PR00080">
    <property type="entry name" value="SDRFAMILY"/>
</dbReference>
<dbReference type="NCBIfam" id="NF006693">
    <property type="entry name" value="PRK09242.1"/>
    <property type="match status" value="1"/>
</dbReference>
<dbReference type="PANTHER" id="PTHR42898">
    <property type="entry name" value="TROPINONE REDUCTASE"/>
    <property type="match status" value="1"/>
</dbReference>
<dbReference type="RefSeq" id="WP_028373925.1">
    <property type="nucleotide sequence ID" value="NZ_CAAAJD010000031.1"/>
</dbReference>
<comment type="similarity">
    <text evidence="1">Belongs to the short-chain dehydrogenases/reductases (SDR) family.</text>
</comment>
<proteinExistence type="inferred from homology"/>
<dbReference type="SUPFAM" id="SSF51735">
    <property type="entry name" value="NAD(P)-binding Rossmann-fold domains"/>
    <property type="match status" value="1"/>
</dbReference>
<dbReference type="InterPro" id="IPR020904">
    <property type="entry name" value="Sc_DH/Rdtase_CS"/>
</dbReference>
<dbReference type="EMBL" id="LNYI01000006">
    <property type="protein sequence ID" value="KTD24972.1"/>
    <property type="molecule type" value="Genomic_DNA"/>
</dbReference>
<evidence type="ECO:0000313" key="4">
    <source>
        <dbReference type="Proteomes" id="UP000054869"/>
    </source>
</evidence>
<reference evidence="3 4" key="1">
    <citation type="submission" date="2015-11" db="EMBL/GenBank/DDBJ databases">
        <title>Genomic analysis of 38 Legionella species identifies large and diverse effector repertoires.</title>
        <authorList>
            <person name="Burstein D."/>
            <person name="Amaro F."/>
            <person name="Zusman T."/>
            <person name="Lifshitz Z."/>
            <person name="Cohen O."/>
            <person name="Gilbert J.A."/>
            <person name="Pupko T."/>
            <person name="Shuman H.A."/>
            <person name="Segal G."/>
        </authorList>
    </citation>
    <scope>NUCLEOTIDE SEQUENCE [LARGE SCALE GENOMIC DNA]</scope>
    <source>
        <strain evidence="3 4">ATCC 49751</strain>
    </source>
</reference>
<dbReference type="STRING" id="45067.Llan_0277"/>
<sequence length="269" mass="29789">MIHIEKTMKQSCWNLQGKKALITGGTRGIGRAIVEEFLQLGAEVTIVSRNKNNLEEVTKNWCSEGFLVNGIVADLNREESYSHVINTIAQKWDVLDILINNVGINIRKSAQNYLLHEFEEIMQTNLTSTFRLCQLAYPFLKKSSQGNIVNISSISGLIDDASGAPYGMSKAAVIQLGKHLAVEWARDNIRINTIAPWYIETELTKPALSDQEKLNAIISRTPMRRVGKPHEVATLAAFLCMPQASYITGQCIAVDGGFLANGFANHSKI</sequence>